<keyword evidence="1" id="KW-0812">Transmembrane</keyword>
<evidence type="ECO:0000256" key="1">
    <source>
        <dbReference type="SAM" id="Phobius"/>
    </source>
</evidence>
<protein>
    <submittedName>
        <fullName evidence="2">Uncharacterized protein</fullName>
    </submittedName>
</protein>
<feature type="transmembrane region" description="Helical" evidence="1">
    <location>
        <begin position="79"/>
        <end position="101"/>
    </location>
</feature>
<accession>A0ABS5BL03</accession>
<keyword evidence="1" id="KW-0472">Membrane</keyword>
<dbReference type="EMBL" id="JAGKQQ010000001">
    <property type="protein sequence ID" value="MBP3954374.1"/>
    <property type="molecule type" value="Genomic_DNA"/>
</dbReference>
<dbReference type="RefSeq" id="WP_210652510.1">
    <property type="nucleotide sequence ID" value="NZ_JAGKQQ010000001.1"/>
</dbReference>
<organism evidence="2 3">
    <name type="scientific">Gemmata palustris</name>
    <dbReference type="NCBI Taxonomy" id="2822762"/>
    <lineage>
        <taxon>Bacteria</taxon>
        <taxon>Pseudomonadati</taxon>
        <taxon>Planctomycetota</taxon>
        <taxon>Planctomycetia</taxon>
        <taxon>Gemmatales</taxon>
        <taxon>Gemmataceae</taxon>
        <taxon>Gemmata</taxon>
    </lineage>
</organism>
<proteinExistence type="predicted"/>
<keyword evidence="1" id="KW-1133">Transmembrane helix</keyword>
<evidence type="ECO:0000313" key="2">
    <source>
        <dbReference type="EMBL" id="MBP3954374.1"/>
    </source>
</evidence>
<dbReference type="Proteomes" id="UP000676565">
    <property type="component" value="Unassembled WGS sequence"/>
</dbReference>
<evidence type="ECO:0000313" key="3">
    <source>
        <dbReference type="Proteomes" id="UP000676565"/>
    </source>
</evidence>
<reference evidence="2 3" key="1">
    <citation type="submission" date="2021-04" db="EMBL/GenBank/DDBJ databases">
        <authorList>
            <person name="Ivanova A."/>
        </authorList>
    </citation>
    <scope>NUCLEOTIDE SEQUENCE [LARGE SCALE GENOMIC DNA]</scope>
    <source>
        <strain evidence="2 3">G18</strain>
    </source>
</reference>
<keyword evidence="3" id="KW-1185">Reference proteome</keyword>
<name>A0ABS5BL03_9BACT</name>
<comment type="caution">
    <text evidence="2">The sequence shown here is derived from an EMBL/GenBank/DDBJ whole genome shotgun (WGS) entry which is preliminary data.</text>
</comment>
<sequence>MIFTSKHRQRLIDLECEMRLLQSNVVRLNCEAGRHEWITAGGNTPRPHHFALQALLDYSGGKSMNTAVVCALDQSEAMLLTFLIMPLVGFCITGCMALVIMHSGLQA</sequence>
<gene>
    <name evidence="2" type="ORF">J8F10_03565</name>
</gene>